<keyword evidence="1" id="KW-0479">Metal-binding</keyword>
<dbReference type="GeneID" id="19469906"/>
<keyword evidence="1" id="KW-0863">Zinc-finger</keyword>
<feature type="region of interest" description="Disordered" evidence="2">
    <location>
        <begin position="736"/>
        <end position="769"/>
    </location>
</feature>
<keyword evidence="1" id="KW-0862">Zinc</keyword>
<evidence type="ECO:0000256" key="2">
    <source>
        <dbReference type="SAM" id="MobiDB-lite"/>
    </source>
</evidence>
<dbReference type="Gene3D" id="4.10.1000.10">
    <property type="entry name" value="Zinc finger, CCCH-type"/>
    <property type="match status" value="1"/>
</dbReference>
<feature type="compositionally biased region" description="Polar residues" evidence="2">
    <location>
        <begin position="817"/>
        <end position="827"/>
    </location>
</feature>
<dbReference type="Proteomes" id="UP000016922">
    <property type="component" value="Unassembled WGS sequence"/>
</dbReference>
<dbReference type="HOGENOM" id="CLU_385465_0_0_1"/>
<feature type="compositionally biased region" description="Polar residues" evidence="2">
    <location>
        <begin position="205"/>
        <end position="219"/>
    </location>
</feature>
<feature type="domain" description="C3H1-type" evidence="3">
    <location>
        <begin position="597"/>
        <end position="627"/>
    </location>
</feature>
<feature type="zinc finger region" description="C3H1-type" evidence="1">
    <location>
        <begin position="597"/>
        <end position="627"/>
    </location>
</feature>
<dbReference type="AlphaFoldDB" id="S3DBQ6"/>
<dbReference type="KEGG" id="glz:GLAREA_10861"/>
<feature type="compositionally biased region" description="Polar residues" evidence="2">
    <location>
        <begin position="471"/>
        <end position="482"/>
    </location>
</feature>
<evidence type="ECO:0000259" key="3">
    <source>
        <dbReference type="PROSITE" id="PS50103"/>
    </source>
</evidence>
<evidence type="ECO:0000313" key="4">
    <source>
        <dbReference type="EMBL" id="EPE35165.1"/>
    </source>
</evidence>
<dbReference type="RefSeq" id="XP_008078152.1">
    <property type="nucleotide sequence ID" value="XM_008079961.1"/>
</dbReference>
<feature type="compositionally biased region" description="Basic and acidic residues" evidence="2">
    <location>
        <begin position="170"/>
        <end position="179"/>
    </location>
</feature>
<feature type="domain" description="C3H1-type" evidence="3">
    <location>
        <begin position="686"/>
        <end position="715"/>
    </location>
</feature>
<protein>
    <recommendedName>
        <fullName evidence="3">C3H1-type domain-containing protein</fullName>
    </recommendedName>
</protein>
<accession>S3DBQ6</accession>
<dbReference type="PROSITE" id="PS50103">
    <property type="entry name" value="ZF_C3H1"/>
    <property type="match status" value="2"/>
</dbReference>
<proteinExistence type="predicted"/>
<feature type="region of interest" description="Disordered" evidence="2">
    <location>
        <begin position="469"/>
        <end position="489"/>
    </location>
</feature>
<name>S3DBQ6_GLAL2</name>
<dbReference type="OrthoDB" id="3594623at2759"/>
<organism evidence="4 5">
    <name type="scientific">Glarea lozoyensis (strain ATCC 20868 / MF5171)</name>
    <dbReference type="NCBI Taxonomy" id="1116229"/>
    <lineage>
        <taxon>Eukaryota</taxon>
        <taxon>Fungi</taxon>
        <taxon>Dikarya</taxon>
        <taxon>Ascomycota</taxon>
        <taxon>Pezizomycotina</taxon>
        <taxon>Leotiomycetes</taxon>
        <taxon>Helotiales</taxon>
        <taxon>Helotiaceae</taxon>
        <taxon>Glarea</taxon>
    </lineage>
</organism>
<keyword evidence="5" id="KW-1185">Reference proteome</keyword>
<feature type="region of interest" description="Disordered" evidence="2">
    <location>
        <begin position="261"/>
        <end position="314"/>
    </location>
</feature>
<sequence>MALNGKAARALEQVKNGLSMLYGADYFTEDEWVKIDGLIHKGQYVFTSGPPTTNFLEDELMSFDDGKAATPTPDLHSELVDTNELSAKNNIEDPVVDTKKEVENENNLEIDNAVKDQSLSASLAADVSTDATIPASDKPTQADTTSFETPIPQSLEISSDEEPASASEPAKLDSEEHSFDLSSDLSQPPQEPERFEEEPAEESSFDLSSGLSQPPSQAPETEEKPFEELVKRESINRPANGGLAYYSKEQLDELKAFNAGLTKAGDKKKSSKRVQNSYPSPDDSERDPWTGEETYQEPSANHDYPSPATTDEDSRIHNWASGIGSQANTAPATDPKTQMVNDFIRTHGRMPKSVNDIYQPNNSGFTPLTSRPASRATSIRPIKTSVSKSIAGVVATLNPGSAIPHLNVALGTILVAQSYQEAAPGQLRIEVLEGDQIKVLKHVSGAFHHGQNLRTGKSGQFNEAIFRRPSGAQSAASNNTRRSAVAQPTGRVEGFERVNASEWDEVPVTTRARTVAPSPFRPAANGLASSRYAVLADTKSEDSDSVVHSMTREDVDKLVDERVKKLLENGNVPASPLKGTRPPRTSGKIIEPLKKVEPKTATCWFWATPGKDCRFTAEECRDLHAWSDPDPNADPANLRMGKPTWGALADIDGPASPLPAGHNVRLSSHLQGSKAGFTPVESTIVPPNKFTCHFWANGGKCQFSATECKYMHDWSPNGVAKPPSKWNGQKINSWSRWGKERPQGSGNDAWGESTGGWGESNNNNAWETNANTTTENAEGDFVIQEVKNPDDPVTSWGAADDSWEVTSSAAGAWGQTLPKNGLNSASASAWGEVDTSKPPHVRALEEKARIETLGW</sequence>
<reference evidence="4 5" key="1">
    <citation type="journal article" date="2013" name="BMC Genomics">
        <title>Genomics-driven discovery of the pneumocandin biosynthetic gene cluster in the fungus Glarea lozoyensis.</title>
        <authorList>
            <person name="Chen L."/>
            <person name="Yue Q."/>
            <person name="Zhang X."/>
            <person name="Xiang M."/>
            <person name="Wang C."/>
            <person name="Li S."/>
            <person name="Che Y."/>
            <person name="Ortiz-Lopez F.J."/>
            <person name="Bills G.F."/>
            <person name="Liu X."/>
            <person name="An Z."/>
        </authorList>
    </citation>
    <scope>NUCLEOTIDE SEQUENCE [LARGE SCALE GENOMIC DNA]</scope>
    <source>
        <strain evidence="5">ATCC 20868 / MF5171</strain>
    </source>
</reference>
<feature type="compositionally biased region" description="Acidic residues" evidence="2">
    <location>
        <begin position="194"/>
        <end position="204"/>
    </location>
</feature>
<dbReference type="EMBL" id="KE145355">
    <property type="protein sequence ID" value="EPE35165.1"/>
    <property type="molecule type" value="Genomic_DNA"/>
</dbReference>
<feature type="region of interest" description="Disordered" evidence="2">
    <location>
        <begin position="154"/>
        <end position="240"/>
    </location>
</feature>
<evidence type="ECO:0000313" key="5">
    <source>
        <dbReference type="Proteomes" id="UP000016922"/>
    </source>
</evidence>
<feature type="zinc finger region" description="C3H1-type" evidence="1">
    <location>
        <begin position="686"/>
        <end position="715"/>
    </location>
</feature>
<dbReference type="InterPro" id="IPR000571">
    <property type="entry name" value="Znf_CCCH"/>
</dbReference>
<gene>
    <name evidence="4" type="ORF">GLAREA_10861</name>
</gene>
<evidence type="ECO:0000256" key="1">
    <source>
        <dbReference type="PROSITE-ProRule" id="PRU00723"/>
    </source>
</evidence>
<dbReference type="eggNOG" id="ENOG502TGCI">
    <property type="taxonomic scope" value="Eukaryota"/>
</dbReference>
<dbReference type="GO" id="GO:0008270">
    <property type="term" value="F:zinc ion binding"/>
    <property type="evidence" value="ECO:0007669"/>
    <property type="project" value="UniProtKB-KW"/>
</dbReference>
<dbReference type="SMART" id="SM00356">
    <property type="entry name" value="ZnF_C3H1"/>
    <property type="match status" value="2"/>
</dbReference>
<feature type="compositionally biased region" description="Basic and acidic residues" evidence="2">
    <location>
        <begin position="221"/>
        <end position="235"/>
    </location>
</feature>
<feature type="region of interest" description="Disordered" evidence="2">
    <location>
        <begin position="814"/>
        <end position="839"/>
    </location>
</feature>
<dbReference type="OMA" id="FSATECK"/>